<evidence type="ECO:0000256" key="1">
    <source>
        <dbReference type="ARBA" id="ARBA00022801"/>
    </source>
</evidence>
<proteinExistence type="predicted"/>
<evidence type="ECO:0000313" key="8">
    <source>
        <dbReference type="Proteomes" id="UP000462760"/>
    </source>
</evidence>
<dbReference type="SUPFAM" id="SSF52151">
    <property type="entry name" value="FabD/lysophospholipase-like"/>
    <property type="match status" value="1"/>
</dbReference>
<dbReference type="PANTHER" id="PTHR14226:SF76">
    <property type="entry name" value="NTE FAMILY PROTEIN RSSA"/>
    <property type="match status" value="1"/>
</dbReference>
<protein>
    <submittedName>
        <fullName evidence="7">Patatin family protein</fullName>
    </submittedName>
    <submittedName>
        <fullName evidence="6">Patatin-like phospholipase family protein</fullName>
    </submittedName>
</protein>
<evidence type="ECO:0000259" key="5">
    <source>
        <dbReference type="PROSITE" id="PS51635"/>
    </source>
</evidence>
<dbReference type="RefSeq" id="WP_154484556.1">
    <property type="nucleotide sequence ID" value="NZ_JAJBNW010000004.1"/>
</dbReference>
<name>A0A844FIX1_9FIRM</name>
<dbReference type="InterPro" id="IPR002641">
    <property type="entry name" value="PNPLA_dom"/>
</dbReference>
<dbReference type="GO" id="GO:0016042">
    <property type="term" value="P:lipid catabolic process"/>
    <property type="evidence" value="ECO:0007669"/>
    <property type="project" value="UniProtKB-UniRule"/>
</dbReference>
<keyword evidence="9" id="KW-1185">Reference proteome</keyword>
<reference evidence="7 8" key="1">
    <citation type="submission" date="2019-08" db="EMBL/GenBank/DDBJ databases">
        <title>In-depth cultivation of the pig gut microbiome towards novel bacterial diversity and tailored functional studies.</title>
        <authorList>
            <person name="Wylensek D."/>
            <person name="Hitch T.C.A."/>
            <person name="Clavel T."/>
        </authorList>
    </citation>
    <scope>NUCLEOTIDE SEQUENCE [LARGE SCALE GENOMIC DNA]</scope>
    <source>
        <strain evidence="7 8">Med78-601-WT-4W-RMD-3</strain>
    </source>
</reference>
<keyword evidence="1 4" id="KW-0378">Hydrolase</keyword>
<evidence type="ECO:0000313" key="9">
    <source>
        <dbReference type="Proteomes" id="UP001108123"/>
    </source>
</evidence>
<feature type="short sequence motif" description="DGA/G" evidence="4">
    <location>
        <begin position="154"/>
        <end position="156"/>
    </location>
</feature>
<comment type="caution">
    <text evidence="7">The sequence shown here is derived from an EMBL/GenBank/DDBJ whole genome shotgun (WGS) entry which is preliminary data.</text>
</comment>
<feature type="domain" description="PNPLA" evidence="5">
    <location>
        <begin position="9"/>
        <end position="167"/>
    </location>
</feature>
<feature type="short sequence motif" description="GXSXG" evidence="4">
    <location>
        <begin position="40"/>
        <end position="44"/>
    </location>
</feature>
<dbReference type="OrthoDB" id="9770965at2"/>
<dbReference type="EMBL" id="JAKNID010000002">
    <property type="protein sequence ID" value="MCG4563975.1"/>
    <property type="molecule type" value="Genomic_DNA"/>
</dbReference>
<dbReference type="Gene3D" id="3.40.1090.10">
    <property type="entry name" value="Cytosolic phospholipase A2 catalytic domain"/>
    <property type="match status" value="2"/>
</dbReference>
<dbReference type="InterPro" id="IPR016035">
    <property type="entry name" value="Acyl_Trfase/lysoPLipase"/>
</dbReference>
<dbReference type="PROSITE" id="PS51635">
    <property type="entry name" value="PNPLA"/>
    <property type="match status" value="1"/>
</dbReference>
<sequence>MTEKPKIGIALGSGSARGFAHIGVLKALEENNIFVDIVTGSSAGALVGGLYCSGIKPEMIKNLAIQIDKKLWMDFTVSRRGILKGDKIEEILKLITGERNIEDLNKKLGIVATDLQKGEGVIFTEGPLYSAIRSSISIPGVFEPVNYDNKVLVDGGVVDRVPISLTKDLGADIVIAVDVGFSEYGNRIFHLLDIIQQSIDIMAKKILEADKIYADILIEPPLSHIESSQFELVEECVEIGYKTALEHMDEIKGKIKFWEDKNSRIKN</sequence>
<organism evidence="7 8">
    <name type="scientific">Anaerosalibacter bizertensis</name>
    <dbReference type="NCBI Taxonomy" id="932217"/>
    <lineage>
        <taxon>Bacteria</taxon>
        <taxon>Bacillati</taxon>
        <taxon>Bacillota</taxon>
        <taxon>Tissierellia</taxon>
        <taxon>Tissierellales</taxon>
        <taxon>Sporanaerobacteraceae</taxon>
        <taxon>Anaerosalibacter</taxon>
    </lineage>
</organism>
<evidence type="ECO:0000256" key="2">
    <source>
        <dbReference type="ARBA" id="ARBA00022963"/>
    </source>
</evidence>
<evidence type="ECO:0000256" key="4">
    <source>
        <dbReference type="PROSITE-ProRule" id="PRU01161"/>
    </source>
</evidence>
<gene>
    <name evidence="7" type="ORF">FYJ27_09090</name>
    <name evidence="6" type="ORF">L0P62_00790</name>
</gene>
<dbReference type="Proteomes" id="UP001108123">
    <property type="component" value="Unassembled WGS sequence"/>
</dbReference>
<evidence type="ECO:0000313" key="6">
    <source>
        <dbReference type="EMBL" id="MCG4563975.1"/>
    </source>
</evidence>
<dbReference type="EMBL" id="VULR01000012">
    <property type="protein sequence ID" value="MSS43878.1"/>
    <property type="molecule type" value="Genomic_DNA"/>
</dbReference>
<feature type="active site" description="Nucleophile" evidence="4">
    <location>
        <position position="42"/>
    </location>
</feature>
<dbReference type="PANTHER" id="PTHR14226">
    <property type="entry name" value="NEUROPATHY TARGET ESTERASE/SWISS CHEESE D.MELANOGASTER"/>
    <property type="match status" value="1"/>
</dbReference>
<keyword evidence="3 4" id="KW-0443">Lipid metabolism</keyword>
<evidence type="ECO:0000313" key="7">
    <source>
        <dbReference type="EMBL" id="MSS43878.1"/>
    </source>
</evidence>
<dbReference type="Pfam" id="PF01734">
    <property type="entry name" value="Patatin"/>
    <property type="match status" value="1"/>
</dbReference>
<keyword evidence="2 4" id="KW-0442">Lipid degradation</keyword>
<comment type="caution">
    <text evidence="4">Lacks conserved residue(s) required for the propagation of feature annotation.</text>
</comment>
<dbReference type="GO" id="GO:0016787">
    <property type="term" value="F:hydrolase activity"/>
    <property type="evidence" value="ECO:0007669"/>
    <property type="project" value="UniProtKB-UniRule"/>
</dbReference>
<dbReference type="AlphaFoldDB" id="A0A844FIX1"/>
<evidence type="ECO:0000256" key="3">
    <source>
        <dbReference type="ARBA" id="ARBA00023098"/>
    </source>
</evidence>
<accession>A0A844FIX1</accession>
<feature type="active site" description="Proton acceptor" evidence="4">
    <location>
        <position position="154"/>
    </location>
</feature>
<dbReference type="InterPro" id="IPR050301">
    <property type="entry name" value="NTE"/>
</dbReference>
<reference evidence="6" key="2">
    <citation type="submission" date="2022-01" db="EMBL/GenBank/DDBJ databases">
        <title>Collection of gut derived symbiotic bacterial strains cultured from healthy donors.</title>
        <authorList>
            <person name="Lin H."/>
            <person name="Kohout C."/>
            <person name="Waligurski E."/>
            <person name="Pamer E.G."/>
        </authorList>
    </citation>
    <scope>NUCLEOTIDE SEQUENCE</scope>
    <source>
        <strain evidence="6">MSK.14.39</strain>
    </source>
</reference>
<dbReference type="Proteomes" id="UP000462760">
    <property type="component" value="Unassembled WGS sequence"/>
</dbReference>